<dbReference type="PANTHER" id="PTHR22916:SF3">
    <property type="entry name" value="UDP-GLCNAC:BETAGAL BETA-1,3-N-ACETYLGLUCOSAMINYLTRANSFERASE-LIKE PROTEIN 1"/>
    <property type="match status" value="1"/>
</dbReference>
<sequence length="245" mass="28621">MKVSIITPVYNSEKFIRETIVSVLNQTYNNWEMIFIDDCSNDSSESIIKEYLNKDNRFKYIKLKKNSGVANARNIGIREAKGRFIAFLDSDDIWHKNKLETQVNYMINNNVSFCFSAYEVIDENSKIINQKIIPSKKIISYKDILKQNVIGCLTVVIDRNSITDLEMPKIRHEDFATWIKILKSGQKAYCIDEVLASYRKTQKSLSGNKIKSALWTWDIYRKYEKISVPKSLFYFSNYAIKSLLK</sequence>
<dbReference type="SUPFAM" id="SSF53448">
    <property type="entry name" value="Nucleotide-diphospho-sugar transferases"/>
    <property type="match status" value="1"/>
</dbReference>
<gene>
    <name evidence="2" type="ORF">GCM10008917_26370</name>
</gene>
<feature type="domain" description="Glycosyltransferase 2-like" evidence="1">
    <location>
        <begin position="4"/>
        <end position="147"/>
    </location>
</feature>
<reference evidence="2 3" key="1">
    <citation type="journal article" date="2019" name="Int. J. Syst. Evol. Microbiol.">
        <title>The Global Catalogue of Microorganisms (GCM) 10K type strain sequencing project: providing services to taxonomists for standard genome sequencing and annotation.</title>
        <authorList>
            <consortium name="The Broad Institute Genomics Platform"/>
            <consortium name="The Broad Institute Genome Sequencing Center for Infectious Disease"/>
            <person name="Wu L."/>
            <person name="Ma J."/>
        </authorList>
    </citation>
    <scope>NUCLEOTIDE SEQUENCE [LARGE SCALE GENOMIC DNA]</scope>
    <source>
        <strain evidence="2 3">JCM 6486</strain>
    </source>
</reference>
<comment type="caution">
    <text evidence="2">The sequence shown here is derived from an EMBL/GenBank/DDBJ whole genome shotgun (WGS) entry which is preliminary data.</text>
</comment>
<dbReference type="Gene3D" id="3.90.550.10">
    <property type="entry name" value="Spore Coat Polysaccharide Biosynthesis Protein SpsA, Chain A"/>
    <property type="match status" value="1"/>
</dbReference>
<dbReference type="InterPro" id="IPR029044">
    <property type="entry name" value="Nucleotide-diphossugar_trans"/>
</dbReference>
<dbReference type="Pfam" id="PF00535">
    <property type="entry name" value="Glycos_transf_2"/>
    <property type="match status" value="1"/>
</dbReference>
<evidence type="ECO:0000259" key="1">
    <source>
        <dbReference type="Pfam" id="PF00535"/>
    </source>
</evidence>
<dbReference type="RefSeq" id="WP_346046806.1">
    <property type="nucleotide sequence ID" value="NZ_BAAACP010000023.1"/>
</dbReference>
<protein>
    <submittedName>
        <fullName evidence="2">Glycosyltransferase family 2 protein</fullName>
    </submittedName>
</protein>
<dbReference type="PANTHER" id="PTHR22916">
    <property type="entry name" value="GLYCOSYLTRANSFERASE"/>
    <property type="match status" value="1"/>
</dbReference>
<organism evidence="2 3">
    <name type="scientific">Paraclostridium tenue</name>
    <dbReference type="NCBI Taxonomy" id="1737"/>
    <lineage>
        <taxon>Bacteria</taxon>
        <taxon>Bacillati</taxon>
        <taxon>Bacillota</taxon>
        <taxon>Clostridia</taxon>
        <taxon>Peptostreptococcales</taxon>
        <taxon>Peptostreptococcaceae</taxon>
        <taxon>Paraclostridium</taxon>
    </lineage>
</organism>
<dbReference type="Proteomes" id="UP001400965">
    <property type="component" value="Unassembled WGS sequence"/>
</dbReference>
<dbReference type="EMBL" id="BAAACP010000023">
    <property type="protein sequence ID" value="GAA0866135.1"/>
    <property type="molecule type" value="Genomic_DNA"/>
</dbReference>
<name>A0ABN1MA03_9FIRM</name>
<dbReference type="InterPro" id="IPR001173">
    <property type="entry name" value="Glyco_trans_2-like"/>
</dbReference>
<proteinExistence type="predicted"/>
<evidence type="ECO:0000313" key="3">
    <source>
        <dbReference type="Proteomes" id="UP001400965"/>
    </source>
</evidence>
<accession>A0ABN1MA03</accession>
<keyword evidence="3" id="KW-1185">Reference proteome</keyword>
<evidence type="ECO:0000313" key="2">
    <source>
        <dbReference type="EMBL" id="GAA0866135.1"/>
    </source>
</evidence>